<protein>
    <submittedName>
        <fullName evidence="1">Uncharacterized protein</fullName>
    </submittedName>
</protein>
<keyword evidence="2" id="KW-1185">Reference proteome</keyword>
<name>A0A8T2R7R7_CERRI</name>
<comment type="caution">
    <text evidence="1">The sequence shown here is derived from an EMBL/GenBank/DDBJ whole genome shotgun (WGS) entry which is preliminary data.</text>
</comment>
<organism evidence="1 2">
    <name type="scientific">Ceratopteris richardii</name>
    <name type="common">Triangle waterfern</name>
    <dbReference type="NCBI Taxonomy" id="49495"/>
    <lineage>
        <taxon>Eukaryota</taxon>
        <taxon>Viridiplantae</taxon>
        <taxon>Streptophyta</taxon>
        <taxon>Embryophyta</taxon>
        <taxon>Tracheophyta</taxon>
        <taxon>Polypodiopsida</taxon>
        <taxon>Polypodiidae</taxon>
        <taxon>Polypodiales</taxon>
        <taxon>Pteridineae</taxon>
        <taxon>Pteridaceae</taxon>
        <taxon>Parkerioideae</taxon>
        <taxon>Ceratopteris</taxon>
    </lineage>
</organism>
<dbReference type="Proteomes" id="UP000825935">
    <property type="component" value="Chromosome 29"/>
</dbReference>
<accession>A0A8T2R7R7</accession>
<gene>
    <name evidence="1" type="ORF">KP509_29G022300</name>
</gene>
<sequence length="160" mass="18668">MKLHLHYHHGRLTKMLASDWQRDVLRQHSLHIQRKTGDGNKLLHNLTELQWTRDTELGKQFIQHSFCCVGIKVTYVQRCGCLSRQACHHHVLCQTQELQTLLTQFVGVPAFSKSRSQTQIKTGKRGCRMVKAARHQRLQRLQYPFVCNHNDTKEGWTSSP</sequence>
<dbReference type="AlphaFoldDB" id="A0A8T2R7R7"/>
<evidence type="ECO:0000313" key="2">
    <source>
        <dbReference type="Proteomes" id="UP000825935"/>
    </source>
</evidence>
<reference evidence="1" key="1">
    <citation type="submission" date="2021-08" db="EMBL/GenBank/DDBJ databases">
        <title>WGS assembly of Ceratopteris richardii.</title>
        <authorList>
            <person name="Marchant D.B."/>
            <person name="Chen G."/>
            <person name="Jenkins J."/>
            <person name="Shu S."/>
            <person name="Leebens-Mack J."/>
            <person name="Grimwood J."/>
            <person name="Schmutz J."/>
            <person name="Soltis P."/>
            <person name="Soltis D."/>
            <person name="Chen Z.-H."/>
        </authorList>
    </citation>
    <scope>NUCLEOTIDE SEQUENCE</scope>
    <source>
        <strain evidence="1">Whitten #5841</strain>
        <tissue evidence="1">Leaf</tissue>
    </source>
</reference>
<evidence type="ECO:0000313" key="1">
    <source>
        <dbReference type="EMBL" id="KAH7291573.1"/>
    </source>
</evidence>
<dbReference type="EMBL" id="CM035434">
    <property type="protein sequence ID" value="KAH7291573.1"/>
    <property type="molecule type" value="Genomic_DNA"/>
</dbReference>
<proteinExistence type="predicted"/>